<evidence type="ECO:0000313" key="3">
    <source>
        <dbReference type="Proteomes" id="UP001221411"/>
    </source>
</evidence>
<dbReference type="Proteomes" id="UP001221411">
    <property type="component" value="Unassembled WGS sequence"/>
</dbReference>
<organism evidence="2 3">
    <name type="scientific">Polyangium mundeleinium</name>
    <dbReference type="NCBI Taxonomy" id="2995306"/>
    <lineage>
        <taxon>Bacteria</taxon>
        <taxon>Pseudomonadati</taxon>
        <taxon>Myxococcota</taxon>
        <taxon>Polyangia</taxon>
        <taxon>Polyangiales</taxon>
        <taxon>Polyangiaceae</taxon>
        <taxon>Polyangium</taxon>
    </lineage>
</organism>
<feature type="transmembrane region" description="Helical" evidence="1">
    <location>
        <begin position="179"/>
        <end position="198"/>
    </location>
</feature>
<sequence length="210" mass="22768">MAGWSIGKHRLEVDVRAPFLTILLDEEKMLEHVIPTHLLGDYPLVVGKRKVMLRRVRNLDVARSEVWIDGVKVPPSEDPIPRRKPPMDGVCEVHPGGTAGYREPGAMPAAKLACGICRVGLCNTCAAVDGVRCKSCFEQATAEMVRAERELRIQGPLLGVALGALVFIFGLAFDIPRMAGIGLAAIVLVGINVGIGYAKERREAKNRPSP</sequence>
<comment type="caution">
    <text evidence="2">The sequence shown here is derived from an EMBL/GenBank/DDBJ whole genome shotgun (WGS) entry which is preliminary data.</text>
</comment>
<keyword evidence="1" id="KW-1133">Transmembrane helix</keyword>
<reference evidence="2 3" key="1">
    <citation type="submission" date="2022-11" db="EMBL/GenBank/DDBJ databases">
        <title>Minimal conservation of predation-associated metabolite biosynthetic gene clusters underscores biosynthetic potential of Myxococcota including descriptions for ten novel species: Archangium lansinium sp. nov., Myxococcus landrumus sp. nov., Nannocystis bai.</title>
        <authorList>
            <person name="Ahearne A."/>
            <person name="Stevens C."/>
            <person name="Dowd S."/>
        </authorList>
    </citation>
    <scope>NUCLEOTIDE SEQUENCE [LARGE SCALE GENOMIC DNA]</scope>
    <source>
        <strain evidence="2 3">RJM3</strain>
    </source>
</reference>
<keyword evidence="3" id="KW-1185">Reference proteome</keyword>
<keyword evidence="1" id="KW-0472">Membrane</keyword>
<dbReference type="RefSeq" id="WP_271929577.1">
    <property type="nucleotide sequence ID" value="NZ_JAQNDO010000001.1"/>
</dbReference>
<protein>
    <recommendedName>
        <fullName evidence="4">B box-type domain-containing protein</fullName>
    </recommendedName>
</protein>
<accession>A0ABT5F8Y7</accession>
<keyword evidence="1" id="KW-0812">Transmembrane</keyword>
<dbReference type="EMBL" id="JAQNDO010000001">
    <property type="protein sequence ID" value="MDC0749575.1"/>
    <property type="molecule type" value="Genomic_DNA"/>
</dbReference>
<name>A0ABT5F8Y7_9BACT</name>
<proteinExistence type="predicted"/>
<evidence type="ECO:0000256" key="1">
    <source>
        <dbReference type="SAM" id="Phobius"/>
    </source>
</evidence>
<evidence type="ECO:0000313" key="2">
    <source>
        <dbReference type="EMBL" id="MDC0749575.1"/>
    </source>
</evidence>
<feature type="transmembrane region" description="Helical" evidence="1">
    <location>
        <begin position="153"/>
        <end position="173"/>
    </location>
</feature>
<evidence type="ECO:0008006" key="4">
    <source>
        <dbReference type="Google" id="ProtNLM"/>
    </source>
</evidence>
<gene>
    <name evidence="2" type="ORF">POL67_50055</name>
</gene>